<keyword evidence="3" id="KW-0240">DNA-directed RNA polymerase</keyword>
<feature type="domain" description="RNA polymerase Rpb1" evidence="2">
    <location>
        <begin position="1"/>
        <end position="76"/>
    </location>
</feature>
<dbReference type="Gene3D" id="3.30.1360.140">
    <property type="match status" value="1"/>
</dbReference>
<reference evidence="3" key="1">
    <citation type="submission" date="2014-08" db="EMBL/GenBank/DDBJ databases">
        <title>Phylogeny of haemosporidian blood parasites revealed by a multi-gene approach.</title>
        <authorList>
            <person name="Borner J."/>
            <person name="Pick C."/>
            <person name="Thiede J."/>
            <person name="Kolawole O.M."/>
            <person name="Kingsley M.T."/>
            <person name="Schulze J."/>
            <person name="Cottontail V."/>
            <person name="Wellinghausen N."/>
            <person name="Schmidt-Chanasit J."/>
            <person name="Bruchhaus I."/>
            <person name="Burmester T."/>
        </authorList>
    </citation>
    <scope>NUCLEOTIDE SEQUENCE</scope>
</reference>
<dbReference type="AlphaFoldDB" id="A0A098BVM8"/>
<dbReference type="GO" id="GO:0003899">
    <property type="term" value="F:DNA-directed RNA polymerase activity"/>
    <property type="evidence" value="ECO:0007669"/>
    <property type="project" value="InterPro"/>
</dbReference>
<feature type="compositionally biased region" description="Low complexity" evidence="1">
    <location>
        <begin position="116"/>
        <end position="128"/>
    </location>
</feature>
<feature type="non-terminal residue" evidence="3">
    <location>
        <position position="210"/>
    </location>
</feature>
<name>A0A098BVM8_9APIC</name>
<feature type="non-terminal residue" evidence="3">
    <location>
        <position position="1"/>
    </location>
</feature>
<dbReference type="GO" id="GO:0003677">
    <property type="term" value="F:DNA binding"/>
    <property type="evidence" value="ECO:0007669"/>
    <property type="project" value="InterPro"/>
</dbReference>
<accession>A0A098BVM8</accession>
<evidence type="ECO:0000256" key="1">
    <source>
        <dbReference type="SAM" id="MobiDB-lite"/>
    </source>
</evidence>
<dbReference type="GO" id="GO:0006351">
    <property type="term" value="P:DNA-templated transcription"/>
    <property type="evidence" value="ECO:0007669"/>
    <property type="project" value="InterPro"/>
</dbReference>
<dbReference type="GO" id="GO:0000428">
    <property type="term" value="C:DNA-directed RNA polymerase complex"/>
    <property type="evidence" value="ECO:0007669"/>
    <property type="project" value="UniProtKB-KW"/>
</dbReference>
<dbReference type="EMBL" id="LN483003">
    <property type="protein sequence ID" value="CEA09992.1"/>
    <property type="molecule type" value="Genomic_DNA"/>
</dbReference>
<dbReference type="InterPro" id="IPR007073">
    <property type="entry name" value="RNA_pol_Rpb1_7"/>
</dbReference>
<evidence type="ECO:0000259" key="2">
    <source>
        <dbReference type="Pfam" id="PF04990"/>
    </source>
</evidence>
<dbReference type="Pfam" id="PF04990">
    <property type="entry name" value="RNA_pol_Rpb1_7"/>
    <property type="match status" value="1"/>
</dbReference>
<protein>
    <submittedName>
        <fullName evidence="3">Putative DNA-directed RNA polymerase II</fullName>
    </submittedName>
</protein>
<feature type="compositionally biased region" description="Acidic residues" evidence="1">
    <location>
        <begin position="129"/>
        <end position="150"/>
    </location>
</feature>
<evidence type="ECO:0000313" key="3">
    <source>
        <dbReference type="EMBL" id="CEA09992.1"/>
    </source>
</evidence>
<proteinExistence type="predicted"/>
<gene>
    <name evidence="3" type="primary">Rpb1</name>
</gene>
<feature type="compositionally biased region" description="Basic and acidic residues" evidence="1">
    <location>
        <begin position="90"/>
        <end position="108"/>
    </location>
</feature>
<feature type="region of interest" description="Disordered" evidence="1">
    <location>
        <begin position="90"/>
        <end position="154"/>
    </location>
</feature>
<sequence length="210" mass="24771">LRIQLTNIQVNEKKLTMKEIVSHIYGVFSRDEIDVIYTDDNSEDLVIRIRIKQHDSINSNESDEVLIHPDDKVIKKNDLLNMNNILEGYNHDNNHDNNHNHNHNHNDEYNFDTKVNSNNNNNNNNNSTDNEDNENEDNYNEDNENEDNDDINNIISNENSEDAFLNRLMEQCLCTLKLRGIDNITKVYMREEPKIHYDVESGKFVRSSHW</sequence>
<keyword evidence="3" id="KW-0804">Transcription</keyword>
<dbReference type="InterPro" id="IPR038593">
    <property type="entry name" value="RNA_pol_Rpb1_7_sf"/>
</dbReference>
<organism evidence="3">
    <name type="scientific">Leucocytozoon sp. CP-2014</name>
    <dbReference type="NCBI Taxonomy" id="1539141"/>
    <lineage>
        <taxon>Eukaryota</taxon>
        <taxon>Sar</taxon>
        <taxon>Alveolata</taxon>
        <taxon>Apicomplexa</taxon>
        <taxon>Aconoidasida</taxon>
        <taxon>Haemosporida</taxon>
        <taxon>Leucocytozoidae</taxon>
        <taxon>Leucocytozoon</taxon>
    </lineage>
</organism>